<dbReference type="Pfam" id="PF10861">
    <property type="entry name" value="DUF2784"/>
    <property type="match status" value="1"/>
</dbReference>
<keyword evidence="2" id="KW-0472">Membrane</keyword>
<dbReference type="InterPro" id="IPR021218">
    <property type="entry name" value="DUF2784"/>
</dbReference>
<protein>
    <submittedName>
        <fullName evidence="3">DUF2784 domain-containing protein</fullName>
    </submittedName>
</protein>
<keyword evidence="4" id="KW-1185">Reference proteome</keyword>
<dbReference type="EMBL" id="JBHSIU010000004">
    <property type="protein sequence ID" value="MFC4996658.1"/>
    <property type="molecule type" value="Genomic_DNA"/>
</dbReference>
<feature type="transmembrane region" description="Helical" evidence="2">
    <location>
        <begin position="6"/>
        <end position="28"/>
    </location>
</feature>
<feature type="transmembrane region" description="Helical" evidence="2">
    <location>
        <begin position="40"/>
        <end position="59"/>
    </location>
</feature>
<gene>
    <name evidence="3" type="ORF">ACFPIJ_02325</name>
</gene>
<dbReference type="RefSeq" id="WP_380112877.1">
    <property type="nucleotide sequence ID" value="NZ_JBHSIU010000004.1"/>
</dbReference>
<feature type="region of interest" description="Disordered" evidence="1">
    <location>
        <begin position="118"/>
        <end position="137"/>
    </location>
</feature>
<evidence type="ECO:0000256" key="2">
    <source>
        <dbReference type="SAM" id="Phobius"/>
    </source>
</evidence>
<proteinExistence type="predicted"/>
<evidence type="ECO:0000313" key="4">
    <source>
        <dbReference type="Proteomes" id="UP001595912"/>
    </source>
</evidence>
<comment type="caution">
    <text evidence="3">The sequence shown here is derived from an EMBL/GenBank/DDBJ whole genome shotgun (WGS) entry which is preliminary data.</text>
</comment>
<dbReference type="Proteomes" id="UP001595912">
    <property type="component" value="Unassembled WGS sequence"/>
</dbReference>
<organism evidence="3 4">
    <name type="scientific">Dactylosporangium cerinum</name>
    <dbReference type="NCBI Taxonomy" id="1434730"/>
    <lineage>
        <taxon>Bacteria</taxon>
        <taxon>Bacillati</taxon>
        <taxon>Actinomycetota</taxon>
        <taxon>Actinomycetes</taxon>
        <taxon>Micromonosporales</taxon>
        <taxon>Micromonosporaceae</taxon>
        <taxon>Dactylosporangium</taxon>
    </lineage>
</organism>
<keyword evidence="2" id="KW-0812">Transmembrane</keyword>
<name>A0ABV9VMW8_9ACTN</name>
<evidence type="ECO:0000313" key="3">
    <source>
        <dbReference type="EMBL" id="MFC4996658.1"/>
    </source>
</evidence>
<keyword evidence="2" id="KW-1133">Transmembrane helix</keyword>
<feature type="transmembrane region" description="Helical" evidence="2">
    <location>
        <begin position="92"/>
        <end position="111"/>
    </location>
</feature>
<accession>A0ABV9VMW8</accession>
<sequence>MYEVLASTVLVLHFCFLAYVVLGGFLAWRWPRALWPHLAAAAWGLAVVTIPLTCPLTLVEHWARRKAGETGVGRGFIDQYIEGVLYPERYTHLLQVLVGVLVVVSYVGIYLRRRKRRNTTTNSSPGSEEMSEPTATV</sequence>
<evidence type="ECO:0000256" key="1">
    <source>
        <dbReference type="SAM" id="MobiDB-lite"/>
    </source>
</evidence>
<reference evidence="4" key="1">
    <citation type="journal article" date="2019" name="Int. J. Syst. Evol. Microbiol.">
        <title>The Global Catalogue of Microorganisms (GCM) 10K type strain sequencing project: providing services to taxonomists for standard genome sequencing and annotation.</title>
        <authorList>
            <consortium name="The Broad Institute Genomics Platform"/>
            <consortium name="The Broad Institute Genome Sequencing Center for Infectious Disease"/>
            <person name="Wu L."/>
            <person name="Ma J."/>
        </authorList>
    </citation>
    <scope>NUCLEOTIDE SEQUENCE [LARGE SCALE GENOMIC DNA]</scope>
    <source>
        <strain evidence="4">CGMCC 4.7152</strain>
    </source>
</reference>